<dbReference type="RefSeq" id="WP_394848251.1">
    <property type="nucleotide sequence ID" value="NZ_CP089982.1"/>
</dbReference>
<evidence type="ECO:0000313" key="1">
    <source>
        <dbReference type="EMBL" id="WXA97629.1"/>
    </source>
</evidence>
<reference evidence="1 2" key="1">
    <citation type="submission" date="2021-12" db="EMBL/GenBank/DDBJ databases">
        <title>Discovery of the Pendulisporaceae a myxobacterial family with distinct sporulation behavior and unique specialized metabolism.</title>
        <authorList>
            <person name="Garcia R."/>
            <person name="Popoff A."/>
            <person name="Bader C.D."/>
            <person name="Loehr J."/>
            <person name="Walesch S."/>
            <person name="Walt C."/>
            <person name="Boldt J."/>
            <person name="Bunk B."/>
            <person name="Haeckl F.J.F.P.J."/>
            <person name="Gunesch A.P."/>
            <person name="Birkelbach J."/>
            <person name="Nuebel U."/>
            <person name="Pietschmann T."/>
            <person name="Bach T."/>
            <person name="Mueller R."/>
        </authorList>
    </citation>
    <scope>NUCLEOTIDE SEQUENCE [LARGE SCALE GENOMIC DNA]</scope>
    <source>
        <strain evidence="1 2">MSr12523</strain>
    </source>
</reference>
<keyword evidence="2" id="KW-1185">Reference proteome</keyword>
<proteinExistence type="predicted"/>
<evidence type="ECO:0000313" key="2">
    <source>
        <dbReference type="Proteomes" id="UP001379533"/>
    </source>
</evidence>
<dbReference type="EMBL" id="CP089982">
    <property type="protein sequence ID" value="WXA97629.1"/>
    <property type="molecule type" value="Genomic_DNA"/>
</dbReference>
<name>A0ABZ2KKX5_9BACT</name>
<sequence length="146" mass="15702">MNSIFKVAGFVGAVGFFLVAGHETSRAEGQPSMANWTALGRVLVNKEGCPTCPATFATSRRHRAFGLTSDSFYPVMLSGRFDVTCSNGTQYNVLLNSSQRSGMFQMVPNSCLDAETKDVKLTITSVGLTPKDGERSVEIGVHGTSW</sequence>
<organism evidence="1 2">
    <name type="scientific">Pendulispora brunnea</name>
    <dbReference type="NCBI Taxonomy" id="2905690"/>
    <lineage>
        <taxon>Bacteria</taxon>
        <taxon>Pseudomonadati</taxon>
        <taxon>Myxococcota</taxon>
        <taxon>Myxococcia</taxon>
        <taxon>Myxococcales</taxon>
        <taxon>Sorangiineae</taxon>
        <taxon>Pendulisporaceae</taxon>
        <taxon>Pendulispora</taxon>
    </lineage>
</organism>
<dbReference type="Proteomes" id="UP001379533">
    <property type="component" value="Chromosome"/>
</dbReference>
<accession>A0ABZ2KKX5</accession>
<protein>
    <submittedName>
        <fullName evidence="1">Uncharacterized protein</fullName>
    </submittedName>
</protein>
<gene>
    <name evidence="1" type="ORF">LZC95_12390</name>
</gene>